<evidence type="ECO:0000256" key="1">
    <source>
        <dbReference type="SAM" id="MobiDB-lite"/>
    </source>
</evidence>
<feature type="compositionally biased region" description="Polar residues" evidence="1">
    <location>
        <begin position="109"/>
        <end position="122"/>
    </location>
</feature>
<protein>
    <submittedName>
        <fullName evidence="2">Uncharacterized protein</fullName>
    </submittedName>
</protein>
<feature type="compositionally biased region" description="Acidic residues" evidence="1">
    <location>
        <begin position="90"/>
        <end position="105"/>
    </location>
</feature>
<organism evidence="2 3">
    <name type="scientific">Chenopodium quinoa</name>
    <name type="common">Quinoa</name>
    <dbReference type="NCBI Taxonomy" id="63459"/>
    <lineage>
        <taxon>Eukaryota</taxon>
        <taxon>Viridiplantae</taxon>
        <taxon>Streptophyta</taxon>
        <taxon>Embryophyta</taxon>
        <taxon>Tracheophyta</taxon>
        <taxon>Spermatophyta</taxon>
        <taxon>Magnoliopsida</taxon>
        <taxon>eudicotyledons</taxon>
        <taxon>Gunneridae</taxon>
        <taxon>Pentapetalae</taxon>
        <taxon>Caryophyllales</taxon>
        <taxon>Chenopodiaceae</taxon>
        <taxon>Chenopodioideae</taxon>
        <taxon>Atripliceae</taxon>
        <taxon>Chenopodium</taxon>
    </lineage>
</organism>
<evidence type="ECO:0000313" key="3">
    <source>
        <dbReference type="Proteomes" id="UP000596660"/>
    </source>
</evidence>
<name>A0A803MD48_CHEQI</name>
<proteinExistence type="predicted"/>
<dbReference type="EnsemblPlants" id="AUR62027391-RA">
    <property type="protein sequence ID" value="AUR62027391-RA:cds"/>
    <property type="gene ID" value="AUR62027391"/>
</dbReference>
<feature type="region of interest" description="Disordered" evidence="1">
    <location>
        <begin position="62"/>
        <end position="128"/>
    </location>
</feature>
<reference evidence="2" key="1">
    <citation type="journal article" date="2017" name="Nature">
        <title>The genome of Chenopodium quinoa.</title>
        <authorList>
            <person name="Jarvis D.E."/>
            <person name="Ho Y.S."/>
            <person name="Lightfoot D.J."/>
            <person name="Schmoeckel S.M."/>
            <person name="Li B."/>
            <person name="Borm T.J.A."/>
            <person name="Ohyanagi H."/>
            <person name="Mineta K."/>
            <person name="Michell C.T."/>
            <person name="Saber N."/>
            <person name="Kharbatia N.M."/>
            <person name="Rupper R.R."/>
            <person name="Sharp A.R."/>
            <person name="Dally N."/>
            <person name="Boughton B.A."/>
            <person name="Woo Y.H."/>
            <person name="Gao G."/>
            <person name="Schijlen E.G.W.M."/>
            <person name="Guo X."/>
            <person name="Momin A.A."/>
            <person name="Negrao S."/>
            <person name="Al-Babili S."/>
            <person name="Gehring C."/>
            <person name="Roessner U."/>
            <person name="Jung C."/>
            <person name="Murphy K."/>
            <person name="Arold S.T."/>
            <person name="Gojobori T."/>
            <person name="van der Linden C.G."/>
            <person name="van Loo E.N."/>
            <person name="Jellen E.N."/>
            <person name="Maughan P.J."/>
            <person name="Tester M."/>
        </authorList>
    </citation>
    <scope>NUCLEOTIDE SEQUENCE [LARGE SCALE GENOMIC DNA]</scope>
    <source>
        <strain evidence="2">cv. PI 614886</strain>
    </source>
</reference>
<dbReference type="Proteomes" id="UP000596660">
    <property type="component" value="Unplaced"/>
</dbReference>
<accession>A0A803MD48</accession>
<keyword evidence="3" id="KW-1185">Reference proteome</keyword>
<reference evidence="2" key="2">
    <citation type="submission" date="2021-03" db="UniProtKB">
        <authorList>
            <consortium name="EnsemblPlants"/>
        </authorList>
    </citation>
    <scope>IDENTIFICATION</scope>
</reference>
<feature type="compositionally biased region" description="Basic and acidic residues" evidence="1">
    <location>
        <begin position="72"/>
        <end position="86"/>
    </location>
</feature>
<dbReference type="Gramene" id="AUR62027391-RA">
    <property type="protein sequence ID" value="AUR62027391-RA:cds"/>
    <property type="gene ID" value="AUR62027391"/>
</dbReference>
<evidence type="ECO:0000313" key="2">
    <source>
        <dbReference type="EnsemblPlants" id="AUR62027391-RA:cds"/>
    </source>
</evidence>
<sequence length="383" mass="43532">MGELSTFEGHSRKKCGVKKTVAKRRLKSWVVALERQGMSVLYSPREYNYYSNLIRGLPNKDRYKNPEANLVRPEEPEDMRMEDRNLSGDGDSDFEDSSDNSESGDSDSYFTSSGNFSDSSEQGGEIISRVVSPPRTRLGLSRDLYAQFFFCSNLREVFSSCGPCLEGQIQEASLDLIENRPRSPPPTFNSIGFVQKSSFRPSKSSTFEVGESSSKPTLFYGRHVCTRGDSLPGLSIIAHPPASFPQPSLKLLNLMPEPTFTIISPANYKITDTTNCFIQAGMDALAHTHPIFSQQDLLVTHIIPKVDWEDQMSCELVGKKWRIRWHLRHLAFRLPFLGPQAFVAKWILQDIVFHNGRDFHAWMTKDMMVYFDGFPLLFKEQEN</sequence>
<dbReference type="AlphaFoldDB" id="A0A803MD48"/>